<evidence type="ECO:0000313" key="2">
    <source>
        <dbReference type="EMBL" id="CAG6647888.1"/>
    </source>
</evidence>
<reference evidence="2" key="1">
    <citation type="submission" date="2021-05" db="EMBL/GenBank/DDBJ databases">
        <authorList>
            <person name="Alioto T."/>
            <person name="Alioto T."/>
            <person name="Gomez Garrido J."/>
        </authorList>
    </citation>
    <scope>NUCLEOTIDE SEQUENCE</scope>
</reference>
<feature type="compositionally biased region" description="Polar residues" evidence="1">
    <location>
        <begin position="59"/>
        <end position="73"/>
    </location>
</feature>
<dbReference type="Pfam" id="PF07004">
    <property type="entry name" value="SHIPPO-rpt"/>
    <property type="match status" value="2"/>
</dbReference>
<dbReference type="EMBL" id="HBUF01550015">
    <property type="protein sequence ID" value="CAG6758634.1"/>
    <property type="molecule type" value="Transcribed_RNA"/>
</dbReference>
<evidence type="ECO:0000256" key="1">
    <source>
        <dbReference type="SAM" id="MobiDB-lite"/>
    </source>
</evidence>
<sequence length="265" mass="28812">MDSPTEHEHNIVAEFRGKTPGPNKYMLPTLLGRKHHDPTKRQAPAFTMQGRRHPEKVSDTQPGPNKYQTSNTTRYGAVGMGNLIPVFKGRVGLYGMASSKPGPKYDVTDGVKQTRLSKPPSFTMSGWSKVVPPNLNFPGPQYALPTYINGTGKLRVDKGSPAFTMKSRVPHTDFDRQIPGPQAYAAPSLTLTKQNVPKLKILENPSHPKARDNTPGANKYDAMVNPIGKSGPSFSMASRHNTKAGTMRTGEDLLGYGISGLCDLG</sequence>
<dbReference type="AlphaFoldDB" id="A0A8D8RB15"/>
<accession>A0A8D8RB15</accession>
<dbReference type="PANTHER" id="PTHR21580">
    <property type="entry name" value="SHIPPO-1-RELATED"/>
    <property type="match status" value="1"/>
</dbReference>
<dbReference type="InterPro" id="IPR051291">
    <property type="entry name" value="CIMAP"/>
</dbReference>
<dbReference type="EMBL" id="HBUF01149355">
    <property type="protein sequence ID" value="CAG6647888.1"/>
    <property type="molecule type" value="Transcribed_RNA"/>
</dbReference>
<feature type="compositionally biased region" description="Basic and acidic residues" evidence="1">
    <location>
        <begin position="1"/>
        <end position="17"/>
    </location>
</feature>
<organism evidence="2">
    <name type="scientific">Cacopsylla melanoneura</name>
    <dbReference type="NCBI Taxonomy" id="428564"/>
    <lineage>
        <taxon>Eukaryota</taxon>
        <taxon>Metazoa</taxon>
        <taxon>Ecdysozoa</taxon>
        <taxon>Arthropoda</taxon>
        <taxon>Hexapoda</taxon>
        <taxon>Insecta</taxon>
        <taxon>Pterygota</taxon>
        <taxon>Neoptera</taxon>
        <taxon>Paraneoptera</taxon>
        <taxon>Hemiptera</taxon>
        <taxon>Sternorrhyncha</taxon>
        <taxon>Psylloidea</taxon>
        <taxon>Psyllidae</taxon>
        <taxon>Psyllinae</taxon>
        <taxon>Cacopsylla</taxon>
    </lineage>
</organism>
<name>A0A8D8RB15_9HEMI</name>
<dbReference type="InterPro" id="IPR010736">
    <property type="entry name" value="SHIPPO-rpt"/>
</dbReference>
<dbReference type="PANTHER" id="PTHR21580:SF28">
    <property type="entry name" value="BOREALIN N-TERMINAL DOMAIN-CONTAINING PROTEIN-RELATED"/>
    <property type="match status" value="1"/>
</dbReference>
<feature type="region of interest" description="Disordered" evidence="1">
    <location>
        <begin position="1"/>
        <end position="73"/>
    </location>
</feature>
<proteinExistence type="predicted"/>
<protein>
    <submittedName>
        <fullName evidence="2">Outer dense fiber protein 3-like protein 2</fullName>
    </submittedName>
</protein>